<name>A0A1P8DTL2_9CAUD</name>
<protein>
    <submittedName>
        <fullName evidence="1">Uncharacterized protein</fullName>
    </submittedName>
</protein>
<reference evidence="2" key="1">
    <citation type="submission" date="2016-10" db="EMBL/GenBank/DDBJ databases">
        <title>Complete genome of Salmonella enterica bacteriophage Sasha.</title>
        <authorList>
            <person name="Zeng C."/>
            <person name="Xie Y."/>
            <person name="Gill J.J."/>
        </authorList>
    </citation>
    <scope>NUCLEOTIDE SEQUENCE [LARGE SCALE GENOMIC DNA]</scope>
</reference>
<gene>
    <name evidence="1" type="ORF">CPTSasha_03</name>
</gene>
<proteinExistence type="predicted"/>
<organism evidence="1 2">
    <name type="scientific">Salmonella phage vB_SenS_Sasha</name>
    <dbReference type="NCBI Taxonomy" id="1913114"/>
    <lineage>
        <taxon>Viruses</taxon>
        <taxon>Duplodnaviria</taxon>
        <taxon>Heunggongvirae</taxon>
        <taxon>Uroviricota</taxon>
        <taxon>Caudoviricetes</taxon>
        <taxon>Sashavirus</taxon>
        <taxon>Sashavirus sasha</taxon>
    </lineage>
</organism>
<evidence type="ECO:0000313" key="2">
    <source>
        <dbReference type="Proteomes" id="UP000223290"/>
    </source>
</evidence>
<sequence>MNYIPKCLREIPKVKQKPRKQAIKEAKIEAFNIAISIINDKCRIEKSDRMKSNMFSAMSEIAILRDKL</sequence>
<dbReference type="EMBL" id="KX987158">
    <property type="protein sequence ID" value="APU92759.1"/>
    <property type="molecule type" value="Genomic_DNA"/>
</dbReference>
<evidence type="ECO:0000313" key="1">
    <source>
        <dbReference type="EMBL" id="APU92759.1"/>
    </source>
</evidence>
<accession>A0A1P8DTL2</accession>
<keyword evidence="2" id="KW-1185">Reference proteome</keyword>
<dbReference type="Proteomes" id="UP000223290">
    <property type="component" value="Segment"/>
</dbReference>